<keyword evidence="1" id="KW-0812">Transmembrane</keyword>
<feature type="transmembrane region" description="Helical" evidence="1">
    <location>
        <begin position="126"/>
        <end position="148"/>
    </location>
</feature>
<dbReference type="PANTHER" id="PTHR39419">
    <property type="entry name" value="SLL0814 PROTEIN"/>
    <property type="match status" value="1"/>
</dbReference>
<comment type="caution">
    <text evidence="2">The sequence shown here is derived from an EMBL/GenBank/DDBJ whole genome shotgun (WGS) entry which is preliminary data.</text>
</comment>
<organism evidence="2 3">
    <name type="scientific">Aquimarina algiphila</name>
    <dbReference type="NCBI Taxonomy" id="2047982"/>
    <lineage>
        <taxon>Bacteria</taxon>
        <taxon>Pseudomonadati</taxon>
        <taxon>Bacteroidota</taxon>
        <taxon>Flavobacteriia</taxon>
        <taxon>Flavobacteriales</taxon>
        <taxon>Flavobacteriaceae</taxon>
        <taxon>Aquimarina</taxon>
    </lineage>
</organism>
<feature type="transmembrane region" description="Helical" evidence="1">
    <location>
        <begin position="187"/>
        <end position="208"/>
    </location>
</feature>
<feature type="transmembrane region" description="Helical" evidence="1">
    <location>
        <begin position="58"/>
        <end position="78"/>
    </location>
</feature>
<dbReference type="Pfam" id="PF04240">
    <property type="entry name" value="Caroten_synth"/>
    <property type="match status" value="1"/>
</dbReference>
<keyword evidence="3" id="KW-1185">Reference proteome</keyword>
<name>A0A554VHI5_9FLAO</name>
<keyword evidence="1" id="KW-0472">Membrane</keyword>
<protein>
    <submittedName>
        <fullName evidence="2">Carotenoid biosynthesis protein</fullName>
    </submittedName>
</protein>
<dbReference type="RefSeq" id="WP_109437896.1">
    <property type="nucleotide sequence ID" value="NZ_CANMIK010000039.1"/>
</dbReference>
<feature type="transmembrane region" description="Helical" evidence="1">
    <location>
        <begin position="34"/>
        <end position="51"/>
    </location>
</feature>
<reference evidence="2 3" key="1">
    <citation type="submission" date="2019-07" db="EMBL/GenBank/DDBJ databases">
        <title>The draft genome sequence of Aquimarina algiphila M91.</title>
        <authorList>
            <person name="Meng X."/>
        </authorList>
    </citation>
    <scope>NUCLEOTIDE SEQUENCE [LARGE SCALE GENOMIC DNA]</scope>
    <source>
        <strain evidence="2 3">M91</strain>
    </source>
</reference>
<evidence type="ECO:0000256" key="1">
    <source>
        <dbReference type="SAM" id="Phobius"/>
    </source>
</evidence>
<dbReference type="InterPro" id="IPR007354">
    <property type="entry name" value="CruF-like"/>
</dbReference>
<dbReference type="PANTHER" id="PTHR39419:SF1">
    <property type="entry name" value="SLL0814 PROTEIN"/>
    <property type="match status" value="1"/>
</dbReference>
<sequence length="209" mass="23981">MNSDKKRQFFIITIIWIFNISGIIGILIGYEDWFLPLTPLHLLIYLFLILWDTNFNRTLILALMIPFGIGMITEYLGVNYDLIFGNYEYGKNLGYKICGVPLIIGVNWVILTYSSAAIAQKVHDNLFITSAIGAVLMVGLDTCIEMSAPRFDFWEFEGGVIPLQNYIGWLFTGFVAHVFLQKIIKAFHFKISLHIFIAILVFFTIFLFV</sequence>
<gene>
    <name evidence="2" type="ORF">FOF46_17350</name>
</gene>
<dbReference type="Proteomes" id="UP000318833">
    <property type="component" value="Unassembled WGS sequence"/>
</dbReference>
<dbReference type="AlphaFoldDB" id="A0A554VHI5"/>
<dbReference type="EMBL" id="VLNR01000038">
    <property type="protein sequence ID" value="TSE06987.1"/>
    <property type="molecule type" value="Genomic_DNA"/>
</dbReference>
<proteinExistence type="predicted"/>
<keyword evidence="1" id="KW-1133">Transmembrane helix</keyword>
<accession>A0A554VHI5</accession>
<evidence type="ECO:0000313" key="2">
    <source>
        <dbReference type="EMBL" id="TSE06987.1"/>
    </source>
</evidence>
<feature type="transmembrane region" description="Helical" evidence="1">
    <location>
        <begin position="93"/>
        <end position="114"/>
    </location>
</feature>
<feature type="transmembrane region" description="Helical" evidence="1">
    <location>
        <begin position="9"/>
        <end position="28"/>
    </location>
</feature>
<feature type="transmembrane region" description="Helical" evidence="1">
    <location>
        <begin position="160"/>
        <end position="180"/>
    </location>
</feature>
<dbReference type="OrthoDB" id="9811293at2"/>
<evidence type="ECO:0000313" key="3">
    <source>
        <dbReference type="Proteomes" id="UP000318833"/>
    </source>
</evidence>